<evidence type="ECO:0000256" key="3">
    <source>
        <dbReference type="ARBA" id="ARBA00022448"/>
    </source>
</evidence>
<dbReference type="STRING" id="212602.A0A420I3J8"/>
<dbReference type="InterPro" id="IPR021827">
    <property type="entry name" value="Nup186/Nup192/Nup205"/>
</dbReference>
<evidence type="ECO:0000256" key="2">
    <source>
        <dbReference type="ARBA" id="ARBA00005892"/>
    </source>
</evidence>
<sequence>MEEPTDLECLQALYADLLAFSEHRLSSIERLGAQLDVHMKDFQNLLDKKARNEPSRKKLATGQIEIFGTEYKVNEEFQREAQKLADELDLDELEAAQIFYVAQADSTSLGKSALTYSLVLFHQRRKCLLDCLQIICMLTADVELDEVLRDDLQATLGQIVTPRASSKRYTQRCISHLSDIRCWLQRLTDKLNGASIVGQLNPEALEAVEYQRVSLIKQHESLCTILFFLVKENHSDVNDFQSILDILRKADKYDNLLVHHIPALSACISRFGGSDAISGFVEASALHEKIIDQSNDRNPWTLNFVRAAFNVFWLSEYSSWFSESVDDHHLNQQAQDSLETKQRSKLFVEALKDGAFDFILSISADVKSPEWYDPARHGLRQWLQRKSPVILADTIPFSNTLINILMEQLEAFIESFITNLPDVLRKLRVDEDEQRQLSKDHDHDLDLERFIVIISNTFEGRPKAAFEGFWDVPDGALLGFVYWVSRRASTPLVSAFCEMLQSISEDEECATAAHHFLLDEGVPASGKMRRTHSITWNQIFKELTYFSNKIRDYPAPLQSQNFRPSFHGNLLEAEPESVMMLECYLRLITKLCCESETARFFFLYNSTFNLIELLFQLASSAVGSRLRANAFTALRSLLCNKTREVSDYIWNSLDSWISGTYSPGSTMLKSVTHVRFMTKGSILQSLASGFEEPNAFVQLLHALILPSTDEPSFSNSLPFPENLSVTTRQSGITSYIDFTIGEVFGYPSKEIDNLDVVQRRLLNLTCLDFISTCLETFNENLIIFGSQGYVSISNAIQASSLENYVLLHPFSRVMEWILNQHIMNTIFTIINQDPAEIARAEPNSPLVLCLLRGIGVIILALDLQTTCIEIIRPLIRSHPDYRRLPFTNSSFGCLEEGILNNLTIIPTLGRYCGTGHPELVIISLKLLEKLSSSLNLAPAPREILGGSGRNRILAALDDDSDTISKILLKEMEMEIDINQGPQSPGYIIKLQILNLIISCLRASPNNPSIAHLLLGLRCGSEGLFIEPNSSFNKNISLFHTILSMIIDLPIADDTNVIPWLVTLHHKALQVLKELWMTPISAGITMTDLRSHDFFFQIFIREQVIQPDMKWDGTNTRDPNFSSSSSGVICLSEFLGRRAILFQYYSTELIQISRIYSPSTKQRILDILLGSTKVEDEQTIDHANIFDFFDFINFEIESLGPPPIIPWLTDVDILNCLDVQDSPELPHDTIKLEEFLLLKISEVIKTNQLEHEQDLVTLKNQAQELIDYYTKENKLRMLTLYRHQALKSWVQLILMIIEKGDFDDISKTSFVSRALQAIMPRLESDIEIVEETAELARLAKALLFSLDFGADCFKQNDLAELVSDRIFQLFQISIRAINTIGTKVSLKEWYYNICFKYLSSISDLPKTSGLYRRYNIQMIKSAGDKFIDIICDDANHGEPMCRISALLLLICFVKMEKFEDSKYIVNALVRLNFIGLLVESLRTISQDIKDVSIEDTDIHLSYCHAKFALLREISQNRFGATAVCNVDIFNAIEDSGLFAVDPDLGVDIRGPKAVEKYYCMLADVMRIMCAIVLSRGPQNQQTLNHTRKFLSTNRLSILNILKKSAGLGAKNNTSSDTINDLTDLILFLISYTGFLEIGYENIRKAPSSRVFTSFT</sequence>
<comment type="caution">
    <text evidence="5">The sequence shown here is derived from an EMBL/GenBank/DDBJ whole genome shotgun (WGS) entry which is preliminary data.</text>
</comment>
<keyword evidence="4" id="KW-0539">Nucleus</keyword>
<keyword evidence="3" id="KW-0813">Transport</keyword>
<evidence type="ECO:0000256" key="1">
    <source>
        <dbReference type="ARBA" id="ARBA00004123"/>
    </source>
</evidence>
<dbReference type="Pfam" id="PF11894">
    <property type="entry name" value="Nup192"/>
    <property type="match status" value="1"/>
</dbReference>
<organism evidence="5 6">
    <name type="scientific">Erysiphe neolycopersici</name>
    <dbReference type="NCBI Taxonomy" id="212602"/>
    <lineage>
        <taxon>Eukaryota</taxon>
        <taxon>Fungi</taxon>
        <taxon>Dikarya</taxon>
        <taxon>Ascomycota</taxon>
        <taxon>Pezizomycotina</taxon>
        <taxon>Leotiomycetes</taxon>
        <taxon>Erysiphales</taxon>
        <taxon>Erysiphaceae</taxon>
        <taxon>Erysiphe</taxon>
    </lineage>
</organism>
<comment type="subcellular location">
    <subcellularLocation>
        <location evidence="1">Nucleus</location>
    </subcellularLocation>
</comment>
<dbReference type="OrthoDB" id="2019644at2759"/>
<dbReference type="GO" id="GO:0006999">
    <property type="term" value="P:nuclear pore organization"/>
    <property type="evidence" value="ECO:0007669"/>
    <property type="project" value="TreeGrafter"/>
</dbReference>
<evidence type="ECO:0000256" key="4">
    <source>
        <dbReference type="ARBA" id="ARBA00023242"/>
    </source>
</evidence>
<reference evidence="5 6" key="1">
    <citation type="journal article" date="2018" name="BMC Genomics">
        <title>Comparative genome analyses reveal sequence features reflecting distinct modes of host-adaptation between dicot and monocot powdery mildew.</title>
        <authorList>
            <person name="Wu Y."/>
            <person name="Ma X."/>
            <person name="Pan Z."/>
            <person name="Kale S.D."/>
            <person name="Song Y."/>
            <person name="King H."/>
            <person name="Zhang Q."/>
            <person name="Presley C."/>
            <person name="Deng X."/>
            <person name="Wei C.I."/>
            <person name="Xiao S."/>
        </authorList>
    </citation>
    <scope>NUCLEOTIDE SEQUENCE [LARGE SCALE GENOMIC DNA]</scope>
    <source>
        <strain evidence="5">UMSG2</strain>
    </source>
</reference>
<dbReference type="PANTHER" id="PTHR31344:SF0">
    <property type="entry name" value="NUCLEAR PORE COMPLEX PROTEIN NUP205"/>
    <property type="match status" value="1"/>
</dbReference>
<dbReference type="GO" id="GO:0044611">
    <property type="term" value="C:nuclear pore inner ring"/>
    <property type="evidence" value="ECO:0007669"/>
    <property type="project" value="TreeGrafter"/>
</dbReference>
<accession>A0A420I3J8</accession>
<dbReference type="EMBL" id="MCFK01002037">
    <property type="protein sequence ID" value="RKF64211.1"/>
    <property type="molecule type" value="Genomic_DNA"/>
</dbReference>
<evidence type="ECO:0000313" key="6">
    <source>
        <dbReference type="Proteomes" id="UP000286134"/>
    </source>
</evidence>
<comment type="similarity">
    <text evidence="2">Belongs to the NUP186/NUP192/NUP205 family.</text>
</comment>
<dbReference type="PANTHER" id="PTHR31344">
    <property type="entry name" value="NUCLEAR PORE COMPLEX PROTEIN NUP205"/>
    <property type="match status" value="1"/>
</dbReference>
<evidence type="ECO:0000313" key="5">
    <source>
        <dbReference type="EMBL" id="RKF64211.1"/>
    </source>
</evidence>
<keyword evidence="6" id="KW-1185">Reference proteome</keyword>
<protein>
    <submittedName>
        <fullName evidence="5">Nucleoporin NUP192</fullName>
    </submittedName>
</protein>
<dbReference type="GO" id="GO:0017056">
    <property type="term" value="F:structural constituent of nuclear pore"/>
    <property type="evidence" value="ECO:0007669"/>
    <property type="project" value="TreeGrafter"/>
</dbReference>
<dbReference type="Proteomes" id="UP000286134">
    <property type="component" value="Unassembled WGS sequence"/>
</dbReference>
<name>A0A420I3J8_9PEZI</name>
<gene>
    <name evidence="5" type="ORF">OnM2_020020</name>
</gene>
<proteinExistence type="inferred from homology"/>